<dbReference type="InterPro" id="IPR018958">
    <property type="entry name" value="Knr4/Smi1-like_dom"/>
</dbReference>
<proteinExistence type="predicted"/>
<dbReference type="Gene3D" id="3.40.1580.10">
    <property type="entry name" value="SMI1/KNR4-like"/>
    <property type="match status" value="1"/>
</dbReference>
<gene>
    <name evidence="2" type="ORF">EDF85_1264</name>
</gene>
<comment type="caution">
    <text evidence="2">The sequence shown here is derived from an EMBL/GenBank/DDBJ whole genome shotgun (WGS) entry which is preliminary data.</text>
</comment>
<dbReference type="SUPFAM" id="SSF160631">
    <property type="entry name" value="SMI1/KNR4-like"/>
    <property type="match status" value="1"/>
</dbReference>
<dbReference type="GeneID" id="87481368"/>
<sequence length="207" mass="23145">MTDYRGLMLEDTRQGASDAALAQLEASLGAPLPADYREFLTTCNGAYLEYDVAVTLASGERELMSFSLYGLDLDGEWESNPYELERARQRPGYPAHGLLPIGRDGGASLLLLDLREGRQQVAAMVAALPAWTGRRQQGDEYVVLAESFNDYLALLHVAEETIVNHIDSFIISQDSVQATLAWLDSGSRGWRERHRERWNARVSDWPI</sequence>
<feature type="domain" description="Knr4/Smi1-like" evidence="1">
    <location>
        <begin position="15"/>
        <end position="154"/>
    </location>
</feature>
<evidence type="ECO:0000313" key="2">
    <source>
        <dbReference type="EMBL" id="ROQ53501.1"/>
    </source>
</evidence>
<protein>
    <submittedName>
        <fullName evidence="2">Cell wall assembly regulator SMI1</fullName>
    </submittedName>
</protein>
<dbReference type="Pfam" id="PF09346">
    <property type="entry name" value="SMI1_KNR4"/>
    <property type="match status" value="1"/>
</dbReference>
<accession>A0A9X8EQP4</accession>
<evidence type="ECO:0000259" key="1">
    <source>
        <dbReference type="SMART" id="SM00860"/>
    </source>
</evidence>
<reference evidence="2 3" key="1">
    <citation type="submission" date="2018-11" db="EMBL/GenBank/DDBJ databases">
        <title>Genomic analyses of the natural microbiome of Caenorhabditis elegans.</title>
        <authorList>
            <person name="Samuel B."/>
        </authorList>
    </citation>
    <scope>NUCLEOTIDE SEQUENCE [LARGE SCALE GENOMIC DNA]</scope>
    <source>
        <strain evidence="2 3">BIGb0473</strain>
    </source>
</reference>
<dbReference type="RefSeq" id="WP_054914615.1">
    <property type="nucleotide sequence ID" value="NZ_LKGZ01000001.1"/>
</dbReference>
<organism evidence="2 3">
    <name type="scientific">Pseudomonas putida</name>
    <name type="common">Arthrobacter siderocapsulatus</name>
    <dbReference type="NCBI Taxonomy" id="303"/>
    <lineage>
        <taxon>Bacteria</taxon>
        <taxon>Pseudomonadati</taxon>
        <taxon>Pseudomonadota</taxon>
        <taxon>Gammaproteobacteria</taxon>
        <taxon>Pseudomonadales</taxon>
        <taxon>Pseudomonadaceae</taxon>
        <taxon>Pseudomonas</taxon>
    </lineage>
</organism>
<dbReference type="AlphaFoldDB" id="A0A9X8EQP4"/>
<dbReference type="Proteomes" id="UP000269115">
    <property type="component" value="Unassembled WGS sequence"/>
</dbReference>
<dbReference type="EMBL" id="RJUR01000011">
    <property type="protein sequence ID" value="ROQ53501.1"/>
    <property type="molecule type" value="Genomic_DNA"/>
</dbReference>
<dbReference type="InterPro" id="IPR037883">
    <property type="entry name" value="Knr4/Smi1-like_sf"/>
</dbReference>
<evidence type="ECO:0000313" key="3">
    <source>
        <dbReference type="Proteomes" id="UP000269115"/>
    </source>
</evidence>
<name>A0A9X8EQP4_PSEPU</name>
<dbReference type="SMART" id="SM00860">
    <property type="entry name" value="SMI1_KNR4"/>
    <property type="match status" value="1"/>
</dbReference>